<dbReference type="Proteomes" id="UP001175000">
    <property type="component" value="Unassembled WGS sequence"/>
</dbReference>
<accession>A0AA39XHE1</accession>
<organism evidence="2 3">
    <name type="scientific">Immersiella caudata</name>
    <dbReference type="NCBI Taxonomy" id="314043"/>
    <lineage>
        <taxon>Eukaryota</taxon>
        <taxon>Fungi</taxon>
        <taxon>Dikarya</taxon>
        <taxon>Ascomycota</taxon>
        <taxon>Pezizomycotina</taxon>
        <taxon>Sordariomycetes</taxon>
        <taxon>Sordariomycetidae</taxon>
        <taxon>Sordariales</taxon>
        <taxon>Lasiosphaeriaceae</taxon>
        <taxon>Immersiella</taxon>
    </lineage>
</organism>
<evidence type="ECO:0000313" key="2">
    <source>
        <dbReference type="EMBL" id="KAK0633730.1"/>
    </source>
</evidence>
<proteinExistence type="predicted"/>
<dbReference type="AlphaFoldDB" id="A0AA39XHE1"/>
<keyword evidence="3" id="KW-1185">Reference proteome</keyword>
<gene>
    <name evidence="2" type="ORF">B0T14DRAFT_80158</name>
</gene>
<comment type="caution">
    <text evidence="2">The sequence shown here is derived from an EMBL/GenBank/DDBJ whole genome shotgun (WGS) entry which is preliminary data.</text>
</comment>
<evidence type="ECO:0000313" key="3">
    <source>
        <dbReference type="Proteomes" id="UP001175000"/>
    </source>
</evidence>
<feature type="region of interest" description="Disordered" evidence="1">
    <location>
        <begin position="1"/>
        <end position="47"/>
    </location>
</feature>
<sequence length="196" mass="21358">MLPHLFVEPTRAADAHRPQLRPQETGAQEVLEDEKHTRRGRKGSYPGSDWHLSIPQLRAVFIQIPRLLGRVQTMTTRAQLGESPEHSASRECHPMLGWSEGMARLTDTTTAFAFERVFLSAGSLAAPCGLPFSSQGLSTLMPAVAFSGGSLLEFEAQDSWPGEPVEGCHSRQPTAAAAIAAVDEKGSRKPMPFRRG</sequence>
<evidence type="ECO:0000256" key="1">
    <source>
        <dbReference type="SAM" id="MobiDB-lite"/>
    </source>
</evidence>
<protein>
    <submittedName>
        <fullName evidence="2">Uncharacterized protein</fullName>
    </submittedName>
</protein>
<dbReference type="EMBL" id="JAULSU010000001">
    <property type="protein sequence ID" value="KAK0633730.1"/>
    <property type="molecule type" value="Genomic_DNA"/>
</dbReference>
<reference evidence="2" key="1">
    <citation type="submission" date="2023-06" db="EMBL/GenBank/DDBJ databases">
        <title>Genome-scale phylogeny and comparative genomics of the fungal order Sordariales.</title>
        <authorList>
            <consortium name="Lawrence Berkeley National Laboratory"/>
            <person name="Hensen N."/>
            <person name="Bonometti L."/>
            <person name="Westerberg I."/>
            <person name="Brannstrom I.O."/>
            <person name="Guillou S."/>
            <person name="Cros-Aarteil S."/>
            <person name="Calhoun S."/>
            <person name="Haridas S."/>
            <person name="Kuo A."/>
            <person name="Mondo S."/>
            <person name="Pangilinan J."/>
            <person name="Riley R."/>
            <person name="Labutti K."/>
            <person name="Andreopoulos B."/>
            <person name="Lipzen A."/>
            <person name="Chen C."/>
            <person name="Yanf M."/>
            <person name="Daum C."/>
            <person name="Ng V."/>
            <person name="Clum A."/>
            <person name="Steindorff A."/>
            <person name="Ohm R."/>
            <person name="Martin F."/>
            <person name="Silar P."/>
            <person name="Natvig D."/>
            <person name="Lalanne C."/>
            <person name="Gautier V."/>
            <person name="Ament-Velasquez S.L."/>
            <person name="Kruys A."/>
            <person name="Hutchinson M.I."/>
            <person name="Powell A.J."/>
            <person name="Barry K."/>
            <person name="Miller A.N."/>
            <person name="Grigoriev I.V."/>
            <person name="Debuchy R."/>
            <person name="Gladieux P."/>
            <person name="Thoren M.H."/>
            <person name="Johannesson H."/>
        </authorList>
    </citation>
    <scope>NUCLEOTIDE SEQUENCE</scope>
    <source>
        <strain evidence="2">CBS 606.72</strain>
    </source>
</reference>
<name>A0AA39XHE1_9PEZI</name>